<organism evidence="2 3">
    <name type="scientific">Punica granatum</name>
    <name type="common">Pomegranate</name>
    <dbReference type="NCBI Taxonomy" id="22663"/>
    <lineage>
        <taxon>Eukaryota</taxon>
        <taxon>Viridiplantae</taxon>
        <taxon>Streptophyta</taxon>
        <taxon>Embryophyta</taxon>
        <taxon>Tracheophyta</taxon>
        <taxon>Spermatophyta</taxon>
        <taxon>Magnoliopsida</taxon>
        <taxon>eudicotyledons</taxon>
        <taxon>Gunneridae</taxon>
        <taxon>Pentapetalae</taxon>
        <taxon>rosids</taxon>
        <taxon>malvids</taxon>
        <taxon>Myrtales</taxon>
        <taxon>Lythraceae</taxon>
        <taxon>Punica</taxon>
    </lineage>
</organism>
<gene>
    <name evidence="3" type="primary">LOC116204167</name>
</gene>
<dbReference type="Proteomes" id="UP000515151">
    <property type="component" value="Chromosome 4"/>
</dbReference>
<feature type="region of interest" description="Disordered" evidence="1">
    <location>
        <begin position="124"/>
        <end position="164"/>
    </location>
</feature>
<feature type="region of interest" description="Disordered" evidence="1">
    <location>
        <begin position="42"/>
        <end position="83"/>
    </location>
</feature>
<feature type="compositionally biased region" description="Low complexity" evidence="1">
    <location>
        <begin position="146"/>
        <end position="163"/>
    </location>
</feature>
<evidence type="ECO:0000256" key="1">
    <source>
        <dbReference type="SAM" id="MobiDB-lite"/>
    </source>
</evidence>
<evidence type="ECO:0000313" key="3">
    <source>
        <dbReference type="RefSeq" id="XP_031392102.1"/>
    </source>
</evidence>
<dbReference type="PANTHER" id="PTHR31722">
    <property type="entry name" value="OS06G0675200 PROTEIN"/>
    <property type="match status" value="1"/>
</dbReference>
<evidence type="ECO:0000313" key="2">
    <source>
        <dbReference type="Proteomes" id="UP000515151"/>
    </source>
</evidence>
<dbReference type="GeneID" id="116204167"/>
<protein>
    <submittedName>
        <fullName evidence="3">Uncharacterized protein LOC116204167</fullName>
    </submittedName>
</protein>
<dbReference type="PANTHER" id="PTHR31722:SF0">
    <property type="entry name" value="OS06G0675200 PROTEIN"/>
    <property type="match status" value="1"/>
</dbReference>
<sequence length="217" mass="23618">MASACVNNIGMSPDNFPAPSYPTYGWLSQTRLSFTPNDDYSMSFTTTFQRQPPSPPQQQSRDTSLTSHQPPDPDPEPSGGDFEFCLEDPVAMLPADELFSNGKFVPLQVSLLKPSIRVVTSMKPVEGAPRPKEAVSEANAKAPAESTASCRNSTSSSSSNPKSFKNFLNRGSNASSSSDSSLNMPLLRDLDFDFVMIYSRLSLSSSSFGSHEHEEVF</sequence>
<reference evidence="2" key="1">
    <citation type="journal article" date="2020" name="Plant Biotechnol. J.">
        <title>The pomegranate (Punica granatum L.) draft genome dissects genetic divergence between soft- and hard-seeded cultivars.</title>
        <authorList>
            <person name="Luo X."/>
            <person name="Li H."/>
            <person name="Wu Z."/>
            <person name="Yao W."/>
            <person name="Zhao P."/>
            <person name="Cao D."/>
            <person name="Yu H."/>
            <person name="Li K."/>
            <person name="Poudel K."/>
            <person name="Zhao D."/>
            <person name="Zhang F."/>
            <person name="Xia X."/>
            <person name="Chen L."/>
            <person name="Wang Q."/>
            <person name="Jing D."/>
            <person name="Cao S."/>
        </authorList>
    </citation>
    <scope>NUCLEOTIDE SEQUENCE [LARGE SCALE GENOMIC DNA]</scope>
    <source>
        <strain evidence="2">cv. Tunisia</strain>
    </source>
</reference>
<dbReference type="RefSeq" id="XP_031392102.1">
    <property type="nucleotide sequence ID" value="XM_031536242.1"/>
</dbReference>
<dbReference type="OrthoDB" id="689767at2759"/>
<keyword evidence="2" id="KW-1185">Reference proteome</keyword>
<dbReference type="AlphaFoldDB" id="A0A6P8D4S9"/>
<reference evidence="3" key="2">
    <citation type="submission" date="2025-08" db="UniProtKB">
        <authorList>
            <consortium name="RefSeq"/>
        </authorList>
    </citation>
    <scope>IDENTIFICATION</scope>
    <source>
        <tissue evidence="3">Leaf</tissue>
    </source>
</reference>
<name>A0A6P8D4S9_PUNGR</name>
<proteinExistence type="predicted"/>
<accession>A0A6P8D4S9</accession>